<accession>A0A0L9VMX5</accession>
<reference evidence="3" key="1">
    <citation type="journal article" date="2015" name="Proc. Natl. Acad. Sci. U.S.A.">
        <title>Genome sequencing of adzuki bean (Vigna angularis) provides insight into high starch and low fat accumulation and domestication.</title>
        <authorList>
            <person name="Yang K."/>
            <person name="Tian Z."/>
            <person name="Chen C."/>
            <person name="Luo L."/>
            <person name="Zhao B."/>
            <person name="Wang Z."/>
            <person name="Yu L."/>
            <person name="Li Y."/>
            <person name="Sun Y."/>
            <person name="Li W."/>
            <person name="Chen Y."/>
            <person name="Li Y."/>
            <person name="Zhang Y."/>
            <person name="Ai D."/>
            <person name="Zhao J."/>
            <person name="Shang C."/>
            <person name="Ma Y."/>
            <person name="Wu B."/>
            <person name="Wang M."/>
            <person name="Gao L."/>
            <person name="Sun D."/>
            <person name="Zhang P."/>
            <person name="Guo F."/>
            <person name="Wang W."/>
            <person name="Li Y."/>
            <person name="Wang J."/>
            <person name="Varshney R.K."/>
            <person name="Wang J."/>
            <person name="Ling H.Q."/>
            <person name="Wan P."/>
        </authorList>
    </citation>
    <scope>NUCLEOTIDE SEQUENCE</scope>
    <source>
        <strain evidence="3">cv. Jingnong 6</strain>
    </source>
</reference>
<dbReference type="EMBL" id="CM003380">
    <property type="protein sequence ID" value="KOM56405.1"/>
    <property type="molecule type" value="Genomic_DNA"/>
</dbReference>
<dbReference type="PANTHER" id="PTHR46667:SF6">
    <property type="entry name" value="OS01G0185100 PROTEIN"/>
    <property type="match status" value="1"/>
</dbReference>
<sequence length="100" mass="11588">DAKKHLIQRIQNLDDKMLKQINLARSTKDEDYANYGLAYLIDFVHGKGQKMPEILQEQLKMSGKSPNLLTFKGAPNVKVFFYLVVLCFLLLFSYWQMCLG</sequence>
<dbReference type="AlphaFoldDB" id="A0A0L9VMX5"/>
<name>A0A0L9VMX5_PHAAN</name>
<evidence type="ECO:0000256" key="1">
    <source>
        <dbReference type="SAM" id="Phobius"/>
    </source>
</evidence>
<feature type="transmembrane region" description="Helical" evidence="1">
    <location>
        <begin position="79"/>
        <end position="97"/>
    </location>
</feature>
<evidence type="ECO:0000313" key="3">
    <source>
        <dbReference type="Proteomes" id="UP000053144"/>
    </source>
</evidence>
<keyword evidence="1" id="KW-0812">Transmembrane</keyword>
<proteinExistence type="predicted"/>
<dbReference type="Proteomes" id="UP000053144">
    <property type="component" value="Chromosome 10"/>
</dbReference>
<feature type="non-terminal residue" evidence="2">
    <location>
        <position position="1"/>
    </location>
</feature>
<gene>
    <name evidence="2" type="ORF">LR48_Vigan10g229700</name>
</gene>
<evidence type="ECO:0000313" key="2">
    <source>
        <dbReference type="EMBL" id="KOM56405.1"/>
    </source>
</evidence>
<dbReference type="Gramene" id="KOM56405">
    <property type="protein sequence ID" value="KOM56405"/>
    <property type="gene ID" value="LR48_Vigan10g229700"/>
</dbReference>
<organism evidence="2 3">
    <name type="scientific">Phaseolus angularis</name>
    <name type="common">Azuki bean</name>
    <name type="synonym">Vigna angularis</name>
    <dbReference type="NCBI Taxonomy" id="3914"/>
    <lineage>
        <taxon>Eukaryota</taxon>
        <taxon>Viridiplantae</taxon>
        <taxon>Streptophyta</taxon>
        <taxon>Embryophyta</taxon>
        <taxon>Tracheophyta</taxon>
        <taxon>Spermatophyta</taxon>
        <taxon>Magnoliopsida</taxon>
        <taxon>eudicotyledons</taxon>
        <taxon>Gunneridae</taxon>
        <taxon>Pentapetalae</taxon>
        <taxon>rosids</taxon>
        <taxon>fabids</taxon>
        <taxon>Fabales</taxon>
        <taxon>Fabaceae</taxon>
        <taxon>Papilionoideae</taxon>
        <taxon>50 kb inversion clade</taxon>
        <taxon>NPAAA clade</taxon>
        <taxon>indigoferoid/millettioid clade</taxon>
        <taxon>Phaseoleae</taxon>
        <taxon>Vigna</taxon>
    </lineage>
</organism>
<protein>
    <submittedName>
        <fullName evidence="2">Uncharacterized protein</fullName>
    </submittedName>
</protein>
<keyword evidence="1" id="KW-0472">Membrane</keyword>
<dbReference type="PANTHER" id="PTHR46667">
    <property type="entry name" value="OS05G0182700 PROTEIN"/>
    <property type="match status" value="1"/>
</dbReference>
<keyword evidence="1" id="KW-1133">Transmembrane helix</keyword>
<dbReference type="STRING" id="3914.A0A0L9VMX5"/>